<proteinExistence type="inferred from homology"/>
<protein>
    <submittedName>
        <fullName evidence="4">Lipocalin family protein</fullName>
    </submittedName>
</protein>
<dbReference type="InterPro" id="IPR000566">
    <property type="entry name" value="Lipocln_cytosolic_FA-bd_dom"/>
</dbReference>
<evidence type="ECO:0000256" key="2">
    <source>
        <dbReference type="PIRNR" id="PIRNR036893"/>
    </source>
</evidence>
<dbReference type="PANTHER" id="PTHR10612">
    <property type="entry name" value="APOLIPOPROTEIN D"/>
    <property type="match status" value="1"/>
</dbReference>
<dbReference type="PIRSF" id="PIRSF036893">
    <property type="entry name" value="Lipocalin_ApoD"/>
    <property type="match status" value="1"/>
</dbReference>
<dbReference type="AlphaFoldDB" id="A0A6B2LZD5"/>
<gene>
    <name evidence="4" type="ORF">G0Q06_05010</name>
</gene>
<dbReference type="EMBL" id="JAAGNX010000001">
    <property type="protein sequence ID" value="NDV61803.1"/>
    <property type="molecule type" value="Genomic_DNA"/>
</dbReference>
<evidence type="ECO:0000256" key="1">
    <source>
        <dbReference type="ARBA" id="ARBA00006889"/>
    </source>
</evidence>
<comment type="similarity">
    <text evidence="1 2">Belongs to the calycin superfamily. Lipocalin family.</text>
</comment>
<evidence type="ECO:0000313" key="5">
    <source>
        <dbReference type="Proteomes" id="UP000478417"/>
    </source>
</evidence>
<sequence>MAITTGCASKAPLPTPSQVDLDRFMGAWFVVGYTPILVDGKAHNAVEHYFLAPDGKIRTTYQYRDGGFDAKLKTHTPVGTVYNAETNAEWRMQFIWPFKAQYIIYYLSDDYNRTIIAHPNRKYAWIMQRTPTISDGDYEDMLKKLEAVGFERSLIQRLPHDWSSDQERLRVIESIGSRKPLADAGL</sequence>
<reference evidence="4 5" key="1">
    <citation type="submission" date="2020-02" db="EMBL/GenBank/DDBJ databases">
        <title>Albibacoteraceae fam. nov., the first described family within the subdivision 4 Verrucomicrobia.</title>
        <authorList>
            <person name="Xi F."/>
        </authorList>
    </citation>
    <scope>NUCLEOTIDE SEQUENCE [LARGE SCALE GENOMIC DNA]</scope>
    <source>
        <strain evidence="4 5">CK1056</strain>
    </source>
</reference>
<dbReference type="CDD" id="cd19438">
    <property type="entry name" value="lipocalin_Blc-like"/>
    <property type="match status" value="1"/>
</dbReference>
<dbReference type="Proteomes" id="UP000478417">
    <property type="component" value="Unassembled WGS sequence"/>
</dbReference>
<dbReference type="Gene3D" id="2.40.128.20">
    <property type="match status" value="1"/>
</dbReference>
<evidence type="ECO:0000259" key="3">
    <source>
        <dbReference type="Pfam" id="PF08212"/>
    </source>
</evidence>
<dbReference type="InterPro" id="IPR012674">
    <property type="entry name" value="Calycin"/>
</dbReference>
<evidence type="ECO:0000313" key="4">
    <source>
        <dbReference type="EMBL" id="NDV61803.1"/>
    </source>
</evidence>
<dbReference type="Pfam" id="PF08212">
    <property type="entry name" value="Lipocalin_2"/>
    <property type="match status" value="1"/>
</dbReference>
<keyword evidence="5" id="KW-1185">Reference proteome</keyword>
<dbReference type="GO" id="GO:0006950">
    <property type="term" value="P:response to stress"/>
    <property type="evidence" value="ECO:0007669"/>
    <property type="project" value="UniProtKB-ARBA"/>
</dbReference>
<dbReference type="PANTHER" id="PTHR10612:SF34">
    <property type="entry name" value="APOLIPOPROTEIN D"/>
    <property type="match status" value="1"/>
</dbReference>
<accession>A0A6B2LZD5</accession>
<organism evidence="4 5">
    <name type="scientific">Oceanipulchritudo coccoides</name>
    <dbReference type="NCBI Taxonomy" id="2706888"/>
    <lineage>
        <taxon>Bacteria</taxon>
        <taxon>Pseudomonadati</taxon>
        <taxon>Verrucomicrobiota</taxon>
        <taxon>Opitutia</taxon>
        <taxon>Puniceicoccales</taxon>
        <taxon>Oceanipulchritudinaceae</taxon>
        <taxon>Oceanipulchritudo</taxon>
    </lineage>
</organism>
<comment type="caution">
    <text evidence="4">The sequence shown here is derived from an EMBL/GenBank/DDBJ whole genome shotgun (WGS) entry which is preliminary data.</text>
</comment>
<dbReference type="SUPFAM" id="SSF50814">
    <property type="entry name" value="Lipocalins"/>
    <property type="match status" value="1"/>
</dbReference>
<dbReference type="InterPro" id="IPR047202">
    <property type="entry name" value="Lipocalin_Blc-like_dom"/>
</dbReference>
<name>A0A6B2LZD5_9BACT</name>
<dbReference type="InterPro" id="IPR022271">
    <property type="entry name" value="Lipocalin_ApoD"/>
</dbReference>
<feature type="domain" description="Lipocalin/cytosolic fatty-acid binding" evidence="3">
    <location>
        <begin position="19"/>
        <end position="158"/>
    </location>
</feature>
<dbReference type="RefSeq" id="WP_163963052.1">
    <property type="nucleotide sequence ID" value="NZ_JAAGNX010000001.1"/>
</dbReference>